<evidence type="ECO:0000313" key="1">
    <source>
        <dbReference type="EMBL" id="GJT83519.1"/>
    </source>
</evidence>
<keyword evidence="2" id="KW-1185">Reference proteome</keyword>
<reference evidence="1" key="2">
    <citation type="submission" date="2022-01" db="EMBL/GenBank/DDBJ databases">
        <authorList>
            <person name="Yamashiro T."/>
            <person name="Shiraishi A."/>
            <person name="Satake H."/>
            <person name="Nakayama K."/>
        </authorList>
    </citation>
    <scope>NUCLEOTIDE SEQUENCE</scope>
</reference>
<organism evidence="1 2">
    <name type="scientific">Tanacetum coccineum</name>
    <dbReference type="NCBI Taxonomy" id="301880"/>
    <lineage>
        <taxon>Eukaryota</taxon>
        <taxon>Viridiplantae</taxon>
        <taxon>Streptophyta</taxon>
        <taxon>Embryophyta</taxon>
        <taxon>Tracheophyta</taxon>
        <taxon>Spermatophyta</taxon>
        <taxon>Magnoliopsida</taxon>
        <taxon>eudicotyledons</taxon>
        <taxon>Gunneridae</taxon>
        <taxon>Pentapetalae</taxon>
        <taxon>asterids</taxon>
        <taxon>campanulids</taxon>
        <taxon>Asterales</taxon>
        <taxon>Asteraceae</taxon>
        <taxon>Asteroideae</taxon>
        <taxon>Anthemideae</taxon>
        <taxon>Anthemidinae</taxon>
        <taxon>Tanacetum</taxon>
    </lineage>
</organism>
<name>A0ABQ5H806_9ASTR</name>
<sequence length="310" mass="36839">MEENSKLYTDCSLEMNVDEAMKSEVFHDYSDKKIVVKLEDLSVRVRVETIEGETSILTPAGHAYNWNRMVSRNVDHLYNISKLAREVKEFDLDLAERVMEVVREDMCNIMNARRRGWNPFSEKLNPDYSVCTKSPDRSKVWISLICKEIDSIQDLMTLSRELLKKDYRMSESLLMLARIKMQDTLSRMDSKDDHYFSFGIPPCDRVISYLDTLLKYGEAYLDSDMANKIRVWHSKYVNNHEKKMKLKHEQRETNLIYWEWDKVINLVSEDNVTYDSSEEDKDWSVTMKYQDYVRAITILPDDEIYYQPYN</sequence>
<protein>
    <submittedName>
        <fullName evidence="1">Uncharacterized protein</fullName>
    </submittedName>
</protein>
<proteinExistence type="predicted"/>
<dbReference type="EMBL" id="BQNB010019270">
    <property type="protein sequence ID" value="GJT83519.1"/>
    <property type="molecule type" value="Genomic_DNA"/>
</dbReference>
<accession>A0ABQ5H806</accession>
<comment type="caution">
    <text evidence="1">The sequence shown here is derived from an EMBL/GenBank/DDBJ whole genome shotgun (WGS) entry which is preliminary data.</text>
</comment>
<gene>
    <name evidence="1" type="ORF">Tco_1057861</name>
</gene>
<reference evidence="1" key="1">
    <citation type="journal article" date="2022" name="Int. J. Mol. Sci.">
        <title>Draft Genome of Tanacetum Coccineum: Genomic Comparison of Closely Related Tanacetum-Family Plants.</title>
        <authorList>
            <person name="Yamashiro T."/>
            <person name="Shiraishi A."/>
            <person name="Nakayama K."/>
            <person name="Satake H."/>
        </authorList>
    </citation>
    <scope>NUCLEOTIDE SEQUENCE</scope>
</reference>
<dbReference type="Proteomes" id="UP001151760">
    <property type="component" value="Unassembled WGS sequence"/>
</dbReference>
<evidence type="ECO:0000313" key="2">
    <source>
        <dbReference type="Proteomes" id="UP001151760"/>
    </source>
</evidence>